<accession>A0ABW4NZH7</accession>
<comment type="caution">
    <text evidence="1">The sequence shown here is derived from an EMBL/GenBank/DDBJ whole genome shotgun (WGS) entry which is preliminary data.</text>
</comment>
<dbReference type="Proteomes" id="UP001597286">
    <property type="component" value="Unassembled WGS sequence"/>
</dbReference>
<dbReference type="EMBL" id="JBHUFB010000007">
    <property type="protein sequence ID" value="MFD1811464.1"/>
    <property type="molecule type" value="Genomic_DNA"/>
</dbReference>
<reference evidence="2" key="1">
    <citation type="journal article" date="2019" name="Int. J. Syst. Evol. Microbiol.">
        <title>The Global Catalogue of Microorganisms (GCM) 10K type strain sequencing project: providing services to taxonomists for standard genome sequencing and annotation.</title>
        <authorList>
            <consortium name="The Broad Institute Genomics Platform"/>
            <consortium name="The Broad Institute Genome Sequencing Center for Infectious Disease"/>
            <person name="Wu L."/>
            <person name="Ma J."/>
        </authorList>
    </citation>
    <scope>NUCLEOTIDE SEQUENCE [LARGE SCALE GENOMIC DNA]</scope>
    <source>
        <strain evidence="2">DT72</strain>
    </source>
</reference>
<dbReference type="RefSeq" id="WP_378484010.1">
    <property type="nucleotide sequence ID" value="NZ_JBHUFB010000007.1"/>
</dbReference>
<proteinExistence type="predicted"/>
<evidence type="ECO:0000313" key="1">
    <source>
        <dbReference type="EMBL" id="MFD1811464.1"/>
    </source>
</evidence>
<gene>
    <name evidence="1" type="ORF">ACFSJG_04500</name>
</gene>
<evidence type="ECO:0008006" key="3">
    <source>
        <dbReference type="Google" id="ProtNLM"/>
    </source>
</evidence>
<protein>
    <recommendedName>
        <fullName evidence="3">DUF2262 domain-containing protein</fullName>
    </recommendedName>
</protein>
<keyword evidence="2" id="KW-1185">Reference proteome</keyword>
<name>A0ABW4NZH7_9NOCA</name>
<evidence type="ECO:0000313" key="2">
    <source>
        <dbReference type="Proteomes" id="UP001597286"/>
    </source>
</evidence>
<sequence>MSHSSPPVRSDWGVFTRAVTVLTDGDVLVHDWYVVDGEPELVLRTSDATEATALLPRLGDVLADRAAWHRRASDAVVTQFGEDDPTQAELDDAADDLVLATVEVHLGGEVVLHLDDSCGEHFLDGYWPAVRFDEVGGVVVVTVEA</sequence>
<organism evidence="1 2">
    <name type="scientific">Rhodococcus gannanensis</name>
    <dbReference type="NCBI Taxonomy" id="1960308"/>
    <lineage>
        <taxon>Bacteria</taxon>
        <taxon>Bacillati</taxon>
        <taxon>Actinomycetota</taxon>
        <taxon>Actinomycetes</taxon>
        <taxon>Mycobacteriales</taxon>
        <taxon>Nocardiaceae</taxon>
        <taxon>Rhodococcus</taxon>
    </lineage>
</organism>